<sequence>MRNSLHRYVCNNHIELLIETPLSPCRGSCKLCKQKRVNGYSNPDHVSNPFGYLYLIPRLCESCAVKHKKCMWCNY</sequence>
<protein>
    <submittedName>
        <fullName evidence="1">Uncharacterized protein</fullName>
    </submittedName>
</protein>
<accession>A0A6C0C1C9</accession>
<proteinExistence type="predicted"/>
<organism evidence="1">
    <name type="scientific">viral metagenome</name>
    <dbReference type="NCBI Taxonomy" id="1070528"/>
    <lineage>
        <taxon>unclassified sequences</taxon>
        <taxon>metagenomes</taxon>
        <taxon>organismal metagenomes</taxon>
    </lineage>
</organism>
<dbReference type="AlphaFoldDB" id="A0A6C0C1C9"/>
<name>A0A6C0C1C9_9ZZZZ</name>
<reference evidence="1" key="1">
    <citation type="journal article" date="2020" name="Nature">
        <title>Giant virus diversity and host interactions through global metagenomics.</title>
        <authorList>
            <person name="Schulz F."/>
            <person name="Roux S."/>
            <person name="Paez-Espino D."/>
            <person name="Jungbluth S."/>
            <person name="Walsh D.A."/>
            <person name="Denef V.J."/>
            <person name="McMahon K.D."/>
            <person name="Konstantinidis K.T."/>
            <person name="Eloe-Fadrosh E.A."/>
            <person name="Kyrpides N.C."/>
            <person name="Woyke T."/>
        </authorList>
    </citation>
    <scope>NUCLEOTIDE SEQUENCE</scope>
    <source>
        <strain evidence="1">GVMAG-M-3300020182-84</strain>
    </source>
</reference>
<dbReference type="EMBL" id="MN739312">
    <property type="protein sequence ID" value="QHS98102.1"/>
    <property type="molecule type" value="Genomic_DNA"/>
</dbReference>
<evidence type="ECO:0000313" key="1">
    <source>
        <dbReference type="EMBL" id="QHS98102.1"/>
    </source>
</evidence>